<proteinExistence type="predicted"/>
<dbReference type="RefSeq" id="WP_386255826.1">
    <property type="nucleotide sequence ID" value="NZ_JBHTRV010000028.1"/>
</dbReference>
<evidence type="ECO:0000313" key="2">
    <source>
        <dbReference type="Proteomes" id="UP001600424"/>
    </source>
</evidence>
<organism evidence="1 2">
    <name type="scientific">Streptomyces wedmorensis</name>
    <dbReference type="NCBI Taxonomy" id="43759"/>
    <lineage>
        <taxon>Bacteria</taxon>
        <taxon>Bacillati</taxon>
        <taxon>Actinomycetota</taxon>
        <taxon>Actinomycetes</taxon>
        <taxon>Kitasatosporales</taxon>
        <taxon>Streptomycetaceae</taxon>
        <taxon>Streptomyces</taxon>
    </lineage>
</organism>
<comment type="caution">
    <text evidence="1">The sequence shown here is derived from an EMBL/GenBank/DDBJ whole genome shotgun (WGS) entry which is preliminary data.</text>
</comment>
<keyword evidence="2" id="KW-1185">Reference proteome</keyword>
<accession>A0ABW6J324</accession>
<sequence>MHTSDEDMGSELVDLSEVPLTVVREQDPDLHARSLERLLRQVERPRVNFSTGSGDGPPGRAD</sequence>
<reference evidence="1 2" key="1">
    <citation type="submission" date="2024-09" db="EMBL/GenBank/DDBJ databases">
        <title>The Natural Products Discovery Center: Release of the First 8490 Sequenced Strains for Exploring Actinobacteria Biosynthetic Diversity.</title>
        <authorList>
            <person name="Kalkreuter E."/>
            <person name="Kautsar S.A."/>
            <person name="Yang D."/>
            <person name="Bader C.D."/>
            <person name="Teijaro C.N."/>
            <person name="Fluegel L."/>
            <person name="Davis C.M."/>
            <person name="Simpson J.R."/>
            <person name="Lauterbach L."/>
            <person name="Steele A.D."/>
            <person name="Gui C."/>
            <person name="Meng S."/>
            <person name="Li G."/>
            <person name="Viehrig K."/>
            <person name="Ye F."/>
            <person name="Su P."/>
            <person name="Kiefer A.F."/>
            <person name="Nichols A."/>
            <person name="Cepeda A.J."/>
            <person name="Yan W."/>
            <person name="Fan B."/>
            <person name="Jiang Y."/>
            <person name="Adhikari A."/>
            <person name="Zheng C.-J."/>
            <person name="Schuster L."/>
            <person name="Cowan T.M."/>
            <person name="Smanski M.J."/>
            <person name="Chevrette M.G."/>
            <person name="De Carvalho L.P.S."/>
            <person name="Shen B."/>
        </authorList>
    </citation>
    <scope>NUCLEOTIDE SEQUENCE [LARGE SCALE GENOMIC DNA]</scope>
    <source>
        <strain evidence="1 2">NPDC056472</strain>
    </source>
</reference>
<dbReference type="Proteomes" id="UP001600424">
    <property type="component" value="Unassembled WGS sequence"/>
</dbReference>
<name>A0ABW6J324_STRWE</name>
<evidence type="ECO:0008006" key="3">
    <source>
        <dbReference type="Google" id="ProtNLM"/>
    </source>
</evidence>
<protein>
    <recommendedName>
        <fullName evidence="3">FXSXX-COOH protein</fullName>
    </recommendedName>
</protein>
<gene>
    <name evidence="1" type="ORF">ACFQ63_30205</name>
</gene>
<dbReference type="EMBL" id="JBHTRV010000028">
    <property type="protein sequence ID" value="MFE5983954.1"/>
    <property type="molecule type" value="Genomic_DNA"/>
</dbReference>
<evidence type="ECO:0000313" key="1">
    <source>
        <dbReference type="EMBL" id="MFE5983954.1"/>
    </source>
</evidence>